<dbReference type="AlphaFoldDB" id="C5LS39"/>
<dbReference type="OrthoDB" id="1436450at2759"/>
<accession>C5LS39</accession>
<feature type="transmembrane region" description="Helical" evidence="1">
    <location>
        <begin position="75"/>
        <end position="94"/>
    </location>
</feature>
<dbReference type="RefSeq" id="XP_002767736.1">
    <property type="nucleotide sequence ID" value="XM_002767690.1"/>
</dbReference>
<proteinExistence type="predicted"/>
<name>C5LS39_PERM5</name>
<feature type="transmembrane region" description="Helical" evidence="1">
    <location>
        <begin position="49"/>
        <end position="68"/>
    </location>
</feature>
<evidence type="ECO:0000256" key="1">
    <source>
        <dbReference type="SAM" id="Phobius"/>
    </source>
</evidence>
<organism evidence="3">
    <name type="scientific">Perkinsus marinus (strain ATCC 50983 / TXsc)</name>
    <dbReference type="NCBI Taxonomy" id="423536"/>
    <lineage>
        <taxon>Eukaryota</taxon>
        <taxon>Sar</taxon>
        <taxon>Alveolata</taxon>
        <taxon>Perkinsozoa</taxon>
        <taxon>Perkinsea</taxon>
        <taxon>Perkinsida</taxon>
        <taxon>Perkinsidae</taxon>
        <taxon>Perkinsus</taxon>
    </lineage>
</organism>
<gene>
    <name evidence="2" type="ORF">Pmar_PMAR007709</name>
</gene>
<dbReference type="InParanoid" id="C5LS39"/>
<evidence type="ECO:0000313" key="3">
    <source>
        <dbReference type="Proteomes" id="UP000007800"/>
    </source>
</evidence>
<keyword evidence="3" id="KW-1185">Reference proteome</keyword>
<dbReference type="GeneID" id="9043527"/>
<dbReference type="Proteomes" id="UP000007800">
    <property type="component" value="Unassembled WGS sequence"/>
</dbReference>
<keyword evidence="1" id="KW-0472">Membrane</keyword>
<reference evidence="2 3" key="1">
    <citation type="submission" date="2008-07" db="EMBL/GenBank/DDBJ databases">
        <authorList>
            <person name="El-Sayed N."/>
            <person name="Caler E."/>
            <person name="Inman J."/>
            <person name="Amedeo P."/>
            <person name="Hass B."/>
            <person name="Wortman J."/>
        </authorList>
    </citation>
    <scope>NUCLEOTIDE SEQUENCE [LARGE SCALE GENOMIC DNA]</scope>
    <source>
        <strain evidence="3">ATCC 50983 / TXsc</strain>
    </source>
</reference>
<protein>
    <submittedName>
        <fullName evidence="2">Uncharacterized protein</fullName>
    </submittedName>
</protein>
<dbReference type="EMBL" id="GG685010">
    <property type="protein sequence ID" value="EER00454.1"/>
    <property type="molecule type" value="Genomic_DNA"/>
</dbReference>
<keyword evidence="1" id="KW-0812">Transmembrane</keyword>
<evidence type="ECO:0000313" key="2">
    <source>
        <dbReference type="EMBL" id="EER00454.1"/>
    </source>
</evidence>
<feature type="transmembrane region" description="Helical" evidence="1">
    <location>
        <begin position="21"/>
        <end position="43"/>
    </location>
</feature>
<keyword evidence="1" id="KW-1133">Transmembrane helix</keyword>
<sequence length="109" mass="11742">MCTILLGVYDHDLPDYSKGDILAILSVVVADWFFNIAMCIGLVELSPLWVTMGTILCVPAALVFDMLVKGLVLSLGAWIGGILTAVGFIVYNIITARADEHNIENSNAT</sequence>